<feature type="transmembrane region" description="Helical" evidence="6">
    <location>
        <begin position="265"/>
        <end position="285"/>
    </location>
</feature>
<dbReference type="Gene3D" id="1.20.81.30">
    <property type="entry name" value="Type II secretion system (T2SS), domain F"/>
    <property type="match status" value="1"/>
</dbReference>
<organism evidence="8 9">
    <name type="scientific">Ferrigenium kumadai</name>
    <dbReference type="NCBI Taxonomy" id="1682490"/>
    <lineage>
        <taxon>Bacteria</taxon>
        <taxon>Pseudomonadati</taxon>
        <taxon>Pseudomonadota</taxon>
        <taxon>Betaproteobacteria</taxon>
        <taxon>Nitrosomonadales</taxon>
        <taxon>Gallionellaceae</taxon>
        <taxon>Ferrigenium</taxon>
    </lineage>
</organism>
<proteinExistence type="predicted"/>
<feature type="transmembrane region" description="Helical" evidence="6">
    <location>
        <begin position="297"/>
        <end position="316"/>
    </location>
</feature>
<keyword evidence="4 6" id="KW-1133">Transmembrane helix</keyword>
<dbReference type="RefSeq" id="WP_212785015.1">
    <property type="nucleotide sequence ID" value="NZ_AP019536.1"/>
</dbReference>
<name>A0AAN1W0M1_9PROT</name>
<reference evidence="8 9" key="1">
    <citation type="submission" date="2019-03" db="EMBL/GenBank/DDBJ databases">
        <title>Complete genome sequence of Ferrigenium kumadai strain An22, a microaerophilic iron-oxidizing bacterium isolated from a paddy field soil.</title>
        <authorList>
            <person name="Watanabe T."/>
            <person name="Asakawa S."/>
        </authorList>
    </citation>
    <scope>NUCLEOTIDE SEQUENCE [LARGE SCALE GENOMIC DNA]</scope>
    <source>
        <strain evidence="8 9">An22</strain>
    </source>
</reference>
<dbReference type="PANTHER" id="PTHR35007:SF1">
    <property type="entry name" value="PILUS ASSEMBLY PROTEIN"/>
    <property type="match status" value="1"/>
</dbReference>
<gene>
    <name evidence="8" type="ORF">FGKAn22_14640</name>
</gene>
<evidence type="ECO:0000256" key="1">
    <source>
        <dbReference type="ARBA" id="ARBA00004651"/>
    </source>
</evidence>
<dbReference type="KEGG" id="fku:FGKAn22_14640"/>
<evidence type="ECO:0000256" key="2">
    <source>
        <dbReference type="ARBA" id="ARBA00022475"/>
    </source>
</evidence>
<comment type="subcellular location">
    <subcellularLocation>
        <location evidence="1">Cell membrane</location>
        <topology evidence="1">Multi-pass membrane protein</topology>
    </subcellularLocation>
</comment>
<dbReference type="EMBL" id="AP019536">
    <property type="protein sequence ID" value="BBI99771.1"/>
    <property type="molecule type" value="Genomic_DNA"/>
</dbReference>
<dbReference type="AlphaFoldDB" id="A0AAN1W0M1"/>
<dbReference type="InterPro" id="IPR018076">
    <property type="entry name" value="T2SS_GspF_dom"/>
</dbReference>
<keyword evidence="5 6" id="KW-0472">Membrane</keyword>
<evidence type="ECO:0000259" key="7">
    <source>
        <dbReference type="Pfam" id="PF00482"/>
    </source>
</evidence>
<evidence type="ECO:0000256" key="5">
    <source>
        <dbReference type="ARBA" id="ARBA00023136"/>
    </source>
</evidence>
<keyword evidence="2" id="KW-1003">Cell membrane</keyword>
<evidence type="ECO:0000256" key="4">
    <source>
        <dbReference type="ARBA" id="ARBA00022989"/>
    </source>
</evidence>
<accession>A0AAN1W0M1</accession>
<dbReference type="GO" id="GO:0005886">
    <property type="term" value="C:plasma membrane"/>
    <property type="evidence" value="ECO:0007669"/>
    <property type="project" value="UniProtKB-SubCell"/>
</dbReference>
<keyword evidence="9" id="KW-1185">Reference proteome</keyword>
<dbReference type="PANTHER" id="PTHR35007">
    <property type="entry name" value="INTEGRAL MEMBRANE PROTEIN-RELATED"/>
    <property type="match status" value="1"/>
</dbReference>
<dbReference type="InterPro" id="IPR042094">
    <property type="entry name" value="T2SS_GspF_sf"/>
</dbReference>
<feature type="transmembrane region" description="Helical" evidence="6">
    <location>
        <begin position="6"/>
        <end position="27"/>
    </location>
</feature>
<keyword evidence="3 6" id="KW-0812">Transmembrane</keyword>
<evidence type="ECO:0000313" key="8">
    <source>
        <dbReference type="EMBL" id="BBI99771.1"/>
    </source>
</evidence>
<feature type="transmembrane region" description="Helical" evidence="6">
    <location>
        <begin position="91"/>
        <end position="112"/>
    </location>
</feature>
<evidence type="ECO:0000313" key="9">
    <source>
        <dbReference type="Proteomes" id="UP001319121"/>
    </source>
</evidence>
<feature type="domain" description="Type II secretion system protein GspF" evidence="7">
    <location>
        <begin position="157"/>
        <end position="281"/>
    </location>
</feature>
<sequence>MDYIYYLFVVLAFIAVVLFLEGAYLAWNAYKGPEAKRIERRLRAMSAEAHEGENLSIVKKRLLAETPELDRLLLEIPRIHHLDRLLLQSGLTLNVAGFLRFTFMGALAGFILATVFGLPLLAVIAATVAAGGLPLYYVLKAKHKRLATFEQQLPDALDLMGRALRAGHAFPSALKMVGDEMPEPVAGEFRTTFDELNYGIGLQDALQNLAVRAPSDDLRYFVIAVLIQRETGGNLTELLDSISKLIRARLNLMGTIQVLSAEGRLSAWILGILPFVMAFYMNMANPKLMSLLWTDPVGLKLVWGMLVIMLIGAYWMRRVIRIHV</sequence>
<feature type="transmembrane region" description="Helical" evidence="6">
    <location>
        <begin position="118"/>
        <end position="139"/>
    </location>
</feature>
<dbReference type="Proteomes" id="UP001319121">
    <property type="component" value="Chromosome"/>
</dbReference>
<evidence type="ECO:0000256" key="3">
    <source>
        <dbReference type="ARBA" id="ARBA00022692"/>
    </source>
</evidence>
<dbReference type="Pfam" id="PF00482">
    <property type="entry name" value="T2SSF"/>
    <property type="match status" value="1"/>
</dbReference>
<protein>
    <recommendedName>
        <fullName evidence="7">Type II secretion system protein GspF domain-containing protein</fullName>
    </recommendedName>
</protein>
<evidence type="ECO:0000256" key="6">
    <source>
        <dbReference type="SAM" id="Phobius"/>
    </source>
</evidence>